<dbReference type="InterPro" id="IPR019277">
    <property type="entry name" value="DUF2304"/>
</dbReference>
<name>A0A921IUN7_9ACTN</name>
<dbReference type="Pfam" id="PF10066">
    <property type="entry name" value="DUF2304"/>
    <property type="match status" value="1"/>
</dbReference>
<dbReference type="AlphaFoldDB" id="A0A921IUN7"/>
<proteinExistence type="predicted"/>
<evidence type="ECO:0000313" key="3">
    <source>
        <dbReference type="Proteomes" id="UP000753256"/>
    </source>
</evidence>
<evidence type="ECO:0000256" key="1">
    <source>
        <dbReference type="SAM" id="Phobius"/>
    </source>
</evidence>
<dbReference type="RefSeq" id="WP_273190574.1">
    <property type="nucleotide sequence ID" value="NZ_DYUZ01000029.1"/>
</dbReference>
<organism evidence="2 3">
    <name type="scientific">Enorma phocaeensis</name>
    <dbReference type="NCBI Taxonomy" id="1871019"/>
    <lineage>
        <taxon>Bacteria</taxon>
        <taxon>Bacillati</taxon>
        <taxon>Actinomycetota</taxon>
        <taxon>Coriobacteriia</taxon>
        <taxon>Coriobacteriales</taxon>
        <taxon>Coriobacteriaceae</taxon>
        <taxon>Enorma</taxon>
    </lineage>
</organism>
<accession>A0A921IUN7</accession>
<protein>
    <submittedName>
        <fullName evidence="2">DUF2304 domain-containing protein</fullName>
    </submittedName>
</protein>
<evidence type="ECO:0000313" key="2">
    <source>
        <dbReference type="EMBL" id="HJG37674.1"/>
    </source>
</evidence>
<feature type="transmembrane region" description="Helical" evidence="1">
    <location>
        <begin position="6"/>
        <end position="22"/>
    </location>
</feature>
<sequence length="134" mass="15504">MSVLLRLFLITGALVLFYFVAYRIRKSMILMGDAIFWVLFSILLIVLAVFPGIAFWFSEMFGFISPSNFVFLCIIAILLAKMFANSSEISLLKYRINEIAQENALLEKRVREEEAKKVGYRLQQASDRAQRYSE</sequence>
<keyword evidence="1" id="KW-0812">Transmembrane</keyword>
<feature type="transmembrane region" description="Helical" evidence="1">
    <location>
        <begin position="34"/>
        <end position="57"/>
    </location>
</feature>
<keyword evidence="1" id="KW-0472">Membrane</keyword>
<dbReference type="Proteomes" id="UP000753256">
    <property type="component" value="Unassembled WGS sequence"/>
</dbReference>
<comment type="caution">
    <text evidence="2">The sequence shown here is derived from an EMBL/GenBank/DDBJ whole genome shotgun (WGS) entry which is preliminary data.</text>
</comment>
<feature type="transmembrane region" description="Helical" evidence="1">
    <location>
        <begin position="63"/>
        <end position="84"/>
    </location>
</feature>
<gene>
    <name evidence="2" type="ORF">K8V70_07440</name>
</gene>
<reference evidence="2" key="2">
    <citation type="submission" date="2021-09" db="EMBL/GenBank/DDBJ databases">
        <authorList>
            <person name="Gilroy R."/>
        </authorList>
    </citation>
    <scope>NUCLEOTIDE SEQUENCE</scope>
    <source>
        <strain evidence="2">ChiHjej13B12-9602</strain>
    </source>
</reference>
<reference evidence="2" key="1">
    <citation type="journal article" date="2021" name="PeerJ">
        <title>Extensive microbial diversity within the chicken gut microbiome revealed by metagenomics and culture.</title>
        <authorList>
            <person name="Gilroy R."/>
            <person name="Ravi A."/>
            <person name="Getino M."/>
            <person name="Pursley I."/>
            <person name="Horton D.L."/>
            <person name="Alikhan N.F."/>
            <person name="Baker D."/>
            <person name="Gharbi K."/>
            <person name="Hall N."/>
            <person name="Watson M."/>
            <person name="Adriaenssens E.M."/>
            <person name="Foster-Nyarko E."/>
            <person name="Jarju S."/>
            <person name="Secka A."/>
            <person name="Antonio M."/>
            <person name="Oren A."/>
            <person name="Chaudhuri R.R."/>
            <person name="La Ragione R."/>
            <person name="Hildebrand F."/>
            <person name="Pallen M.J."/>
        </authorList>
    </citation>
    <scope>NUCLEOTIDE SEQUENCE</scope>
    <source>
        <strain evidence="2">ChiHjej13B12-9602</strain>
    </source>
</reference>
<dbReference type="EMBL" id="DYUZ01000029">
    <property type="protein sequence ID" value="HJG37674.1"/>
    <property type="molecule type" value="Genomic_DNA"/>
</dbReference>
<keyword evidence="1" id="KW-1133">Transmembrane helix</keyword>